<reference evidence="3 4" key="1">
    <citation type="submission" date="2024-09" db="EMBL/GenBank/DDBJ databases">
        <title>Rethinking Asexuality: The Enigmatic Case of Functional Sexual Genes in Lepraria (Stereocaulaceae).</title>
        <authorList>
            <person name="Doellman M."/>
            <person name="Sun Y."/>
            <person name="Barcenas-Pena A."/>
            <person name="Lumbsch H.T."/>
            <person name="Grewe F."/>
        </authorList>
    </citation>
    <scope>NUCLEOTIDE SEQUENCE [LARGE SCALE GENOMIC DNA]</scope>
    <source>
        <strain evidence="3 4">Grewe 0041</strain>
    </source>
</reference>
<dbReference type="Proteomes" id="UP001590951">
    <property type="component" value="Unassembled WGS sequence"/>
</dbReference>
<evidence type="ECO:0000313" key="3">
    <source>
        <dbReference type="EMBL" id="KAL2043676.1"/>
    </source>
</evidence>
<name>A0ABR4ADY2_9LECA</name>
<evidence type="ECO:0000313" key="4">
    <source>
        <dbReference type="Proteomes" id="UP001590951"/>
    </source>
</evidence>
<dbReference type="InterPro" id="IPR029058">
    <property type="entry name" value="AB_hydrolase_fold"/>
</dbReference>
<sequence length="411" mass="44672">MAIATLLALILLFKRLEAGPVPSPASDRPCVNFMLPVPATAQNAEYDIIHVNDNINATAYAVDLDTWSFNATSRVLRNITVSDTFDISVQLCVPPNGIKKQNLFIATHGGLFDKRYWDPAINPSEYSFVDAALAGGYSILTYDRLGTGSSDKPDAYTIVQAPLQLEILRSITNMARSGELLKHTAGNADSAGTTVSATSANTFKGSDVSLDKIIHVGHSFGSVLTTAFLATYGNLSDAAVITGYILNEHFAEMRKATFGLEYAPQNNMTLFGDRSSGYMVDGTLGGFQTVFFSTQADATTGIGGFDTEVLDYAFSIRQTITTSEFLPPPVNLGAAPQFEGPLQFMLAEFDYPICRGDCNLHFDPATFQKLYPKAKDIDIYTQQGNGHALTMHRKANLGYKATLDWLDRNGF</sequence>
<accession>A0ABR4ADY2</accession>
<keyword evidence="1" id="KW-0732">Signal</keyword>
<feature type="chain" id="PRO_5046226421" description="AB hydrolase-1 domain-containing protein" evidence="1">
    <location>
        <begin position="19"/>
        <end position="411"/>
    </location>
</feature>
<evidence type="ECO:0000256" key="1">
    <source>
        <dbReference type="SAM" id="SignalP"/>
    </source>
</evidence>
<evidence type="ECO:0000259" key="2">
    <source>
        <dbReference type="Pfam" id="PF12697"/>
    </source>
</evidence>
<comment type="caution">
    <text evidence="3">The sequence shown here is derived from an EMBL/GenBank/DDBJ whole genome shotgun (WGS) entry which is preliminary data.</text>
</comment>
<gene>
    <name evidence="3" type="ORF">ABVK25_012542</name>
</gene>
<dbReference type="SUPFAM" id="SSF53474">
    <property type="entry name" value="alpha/beta-Hydrolases"/>
    <property type="match status" value="1"/>
</dbReference>
<feature type="signal peptide" evidence="1">
    <location>
        <begin position="1"/>
        <end position="18"/>
    </location>
</feature>
<feature type="domain" description="AB hydrolase-1" evidence="2">
    <location>
        <begin position="107"/>
        <end position="268"/>
    </location>
</feature>
<proteinExistence type="predicted"/>
<dbReference type="Pfam" id="PF12697">
    <property type="entry name" value="Abhydrolase_6"/>
    <property type="match status" value="1"/>
</dbReference>
<dbReference type="EMBL" id="JBHFEH010000258">
    <property type="protein sequence ID" value="KAL2043676.1"/>
    <property type="molecule type" value="Genomic_DNA"/>
</dbReference>
<dbReference type="Gene3D" id="3.40.50.1820">
    <property type="entry name" value="alpha/beta hydrolase"/>
    <property type="match status" value="1"/>
</dbReference>
<protein>
    <recommendedName>
        <fullName evidence="2">AB hydrolase-1 domain-containing protein</fullName>
    </recommendedName>
</protein>
<dbReference type="InterPro" id="IPR000073">
    <property type="entry name" value="AB_hydrolase_1"/>
</dbReference>
<keyword evidence="4" id="KW-1185">Reference proteome</keyword>
<organism evidence="3 4">
    <name type="scientific">Lepraria finkii</name>
    <dbReference type="NCBI Taxonomy" id="1340010"/>
    <lineage>
        <taxon>Eukaryota</taxon>
        <taxon>Fungi</taxon>
        <taxon>Dikarya</taxon>
        <taxon>Ascomycota</taxon>
        <taxon>Pezizomycotina</taxon>
        <taxon>Lecanoromycetes</taxon>
        <taxon>OSLEUM clade</taxon>
        <taxon>Lecanoromycetidae</taxon>
        <taxon>Lecanorales</taxon>
        <taxon>Lecanorineae</taxon>
        <taxon>Stereocaulaceae</taxon>
        <taxon>Lepraria</taxon>
    </lineage>
</organism>